<dbReference type="OrthoDB" id="366245at2759"/>
<evidence type="ECO:0000313" key="3">
    <source>
        <dbReference type="EMBL" id="CAL4773819.1"/>
    </source>
</evidence>
<feature type="region of interest" description="Disordered" evidence="1">
    <location>
        <begin position="180"/>
        <end position="279"/>
    </location>
</feature>
<gene>
    <name evidence="2" type="ORF">C1SCF055_LOCUS13854</name>
</gene>
<sequence>MNVWSLSLQHSSTGTPRVLEHVRAAAAIFESVIRLHQERVGGLLVDAINLQSSRDAAALWAYDLVMREDVTCGFRDLVVTALQMDPVVNEAEQLAVQVVNRVLSDESTILEAKRVLRDALADQELRNSAKETLWNIVIPWSSQRSTDEVKRNLRAAEDLAASPFLTEEERNFLRSLQLRLKNDGAKRPSAEPSKKSSASTREEPAPATTTTSQEEVHQEAADPPATPQAPSTPSPAAPAAPAAPQATQSPPLKALKGPEEQKLLESAGGAVTPEAQKEI</sequence>
<dbReference type="EMBL" id="CAMXCT030001090">
    <property type="protein sequence ID" value="CAL4773819.1"/>
    <property type="molecule type" value="Genomic_DNA"/>
</dbReference>
<organism evidence="2">
    <name type="scientific">Cladocopium goreaui</name>
    <dbReference type="NCBI Taxonomy" id="2562237"/>
    <lineage>
        <taxon>Eukaryota</taxon>
        <taxon>Sar</taxon>
        <taxon>Alveolata</taxon>
        <taxon>Dinophyceae</taxon>
        <taxon>Suessiales</taxon>
        <taxon>Symbiodiniaceae</taxon>
        <taxon>Cladocopium</taxon>
    </lineage>
</organism>
<keyword evidence="4" id="KW-1185">Reference proteome</keyword>
<name>A0A9P1C6Q5_9DINO</name>
<feature type="compositionally biased region" description="Low complexity" evidence="1">
    <location>
        <begin position="239"/>
        <end position="251"/>
    </location>
</feature>
<dbReference type="EMBL" id="CAMXCT020001090">
    <property type="protein sequence ID" value="CAL1139882.1"/>
    <property type="molecule type" value="Genomic_DNA"/>
</dbReference>
<reference evidence="3 4" key="2">
    <citation type="submission" date="2024-05" db="EMBL/GenBank/DDBJ databases">
        <authorList>
            <person name="Chen Y."/>
            <person name="Shah S."/>
            <person name="Dougan E. K."/>
            <person name="Thang M."/>
            <person name="Chan C."/>
        </authorList>
    </citation>
    <scope>NUCLEOTIDE SEQUENCE [LARGE SCALE GENOMIC DNA]</scope>
</reference>
<evidence type="ECO:0000256" key="1">
    <source>
        <dbReference type="SAM" id="MobiDB-lite"/>
    </source>
</evidence>
<accession>A0A9P1C6Q5</accession>
<protein>
    <submittedName>
        <fullName evidence="2">Uncharacterized protein</fullName>
    </submittedName>
</protein>
<feature type="compositionally biased region" description="Basic and acidic residues" evidence="1">
    <location>
        <begin position="180"/>
        <end position="204"/>
    </location>
</feature>
<reference evidence="2" key="1">
    <citation type="submission" date="2022-10" db="EMBL/GenBank/DDBJ databases">
        <authorList>
            <person name="Chen Y."/>
            <person name="Dougan E. K."/>
            <person name="Chan C."/>
            <person name="Rhodes N."/>
            <person name="Thang M."/>
        </authorList>
    </citation>
    <scope>NUCLEOTIDE SEQUENCE</scope>
</reference>
<dbReference type="AlphaFoldDB" id="A0A9P1C6Q5"/>
<evidence type="ECO:0000313" key="4">
    <source>
        <dbReference type="Proteomes" id="UP001152797"/>
    </source>
</evidence>
<dbReference type="EMBL" id="CAMXCT010001090">
    <property type="protein sequence ID" value="CAI3986507.1"/>
    <property type="molecule type" value="Genomic_DNA"/>
</dbReference>
<dbReference type="Proteomes" id="UP001152797">
    <property type="component" value="Unassembled WGS sequence"/>
</dbReference>
<comment type="caution">
    <text evidence="2">The sequence shown here is derived from an EMBL/GenBank/DDBJ whole genome shotgun (WGS) entry which is preliminary data.</text>
</comment>
<proteinExistence type="predicted"/>
<feature type="compositionally biased region" description="Pro residues" evidence="1">
    <location>
        <begin position="224"/>
        <end position="238"/>
    </location>
</feature>
<evidence type="ECO:0000313" key="2">
    <source>
        <dbReference type="EMBL" id="CAI3986507.1"/>
    </source>
</evidence>